<dbReference type="GO" id="GO:0000156">
    <property type="term" value="F:phosphorelay response regulator activity"/>
    <property type="evidence" value="ECO:0007669"/>
    <property type="project" value="TreeGrafter"/>
</dbReference>
<keyword evidence="1 4" id="KW-0597">Phosphoprotein</keyword>
<dbReference type="Gene3D" id="1.10.10.10">
    <property type="entry name" value="Winged helix-like DNA-binding domain superfamily/Winged helix DNA-binding domain"/>
    <property type="match status" value="1"/>
</dbReference>
<gene>
    <name evidence="8" type="ORF">N47_E51420</name>
</gene>
<evidence type="ECO:0000256" key="5">
    <source>
        <dbReference type="PROSITE-ProRule" id="PRU01091"/>
    </source>
</evidence>
<evidence type="ECO:0000256" key="4">
    <source>
        <dbReference type="PROSITE-ProRule" id="PRU00169"/>
    </source>
</evidence>
<feature type="DNA-binding region" description="OmpR/PhoB-type" evidence="5">
    <location>
        <begin position="147"/>
        <end position="243"/>
    </location>
</feature>
<dbReference type="InterPro" id="IPR016032">
    <property type="entry name" value="Sig_transdc_resp-reg_C-effctor"/>
</dbReference>
<organism evidence="8">
    <name type="scientific">uncultured Desulfobacterium sp</name>
    <dbReference type="NCBI Taxonomy" id="201089"/>
    <lineage>
        <taxon>Bacteria</taxon>
        <taxon>Pseudomonadati</taxon>
        <taxon>Thermodesulfobacteriota</taxon>
        <taxon>Desulfobacteria</taxon>
        <taxon>Desulfobacterales</taxon>
        <taxon>Desulfobacteriaceae</taxon>
        <taxon>Desulfobacterium</taxon>
        <taxon>environmental samples</taxon>
    </lineage>
</organism>
<dbReference type="InterPro" id="IPR001867">
    <property type="entry name" value="OmpR/PhoB-type_DNA-bd"/>
</dbReference>
<evidence type="ECO:0000259" key="6">
    <source>
        <dbReference type="PROSITE" id="PS50110"/>
    </source>
</evidence>
<dbReference type="Gene3D" id="3.40.50.2300">
    <property type="match status" value="1"/>
</dbReference>
<dbReference type="PROSITE" id="PS50110">
    <property type="entry name" value="RESPONSE_REGULATORY"/>
    <property type="match status" value="1"/>
</dbReference>
<dbReference type="InterPro" id="IPR039420">
    <property type="entry name" value="WalR-like"/>
</dbReference>
<dbReference type="EMBL" id="FR695877">
    <property type="protein sequence ID" value="CBX31630.1"/>
    <property type="molecule type" value="Genomic_DNA"/>
</dbReference>
<dbReference type="GO" id="GO:0005829">
    <property type="term" value="C:cytosol"/>
    <property type="evidence" value="ECO:0007669"/>
    <property type="project" value="TreeGrafter"/>
</dbReference>
<dbReference type="AlphaFoldDB" id="E1YK26"/>
<dbReference type="InterPro" id="IPR011006">
    <property type="entry name" value="CheY-like_superfamily"/>
</dbReference>
<dbReference type="SMART" id="SM00448">
    <property type="entry name" value="REC"/>
    <property type="match status" value="1"/>
</dbReference>
<proteinExistence type="predicted"/>
<dbReference type="SMART" id="SM00862">
    <property type="entry name" value="Trans_reg_C"/>
    <property type="match status" value="1"/>
</dbReference>
<feature type="domain" description="Response regulatory" evidence="6">
    <location>
        <begin position="19"/>
        <end position="135"/>
    </location>
</feature>
<reference evidence="8" key="1">
    <citation type="journal article" date="2011" name="Environ. Microbiol.">
        <title>Genomic insights into the metabolic potential of the polycyclic aromatic hydrocarbon degrading sulfate-reducing Deltaproteobacterium N47.</title>
        <authorList>
            <person name="Bergmann F."/>
            <person name="Selesi D."/>
            <person name="Weinmaier T."/>
            <person name="Tischler P."/>
            <person name="Rattei T."/>
            <person name="Meckenstock R.U."/>
        </authorList>
    </citation>
    <scope>NUCLEOTIDE SEQUENCE</scope>
</reference>
<dbReference type="GO" id="GO:0000976">
    <property type="term" value="F:transcription cis-regulatory region binding"/>
    <property type="evidence" value="ECO:0007669"/>
    <property type="project" value="TreeGrafter"/>
</dbReference>
<evidence type="ECO:0000256" key="3">
    <source>
        <dbReference type="ARBA" id="ARBA00023125"/>
    </source>
</evidence>
<keyword evidence="3 5" id="KW-0238">DNA-binding</keyword>
<evidence type="ECO:0000259" key="7">
    <source>
        <dbReference type="PROSITE" id="PS51755"/>
    </source>
</evidence>
<feature type="domain" description="OmpR/PhoB-type" evidence="7">
    <location>
        <begin position="147"/>
        <end position="243"/>
    </location>
</feature>
<dbReference type="CDD" id="cd00383">
    <property type="entry name" value="trans_reg_C"/>
    <property type="match status" value="1"/>
</dbReference>
<evidence type="ECO:0000313" key="8">
    <source>
        <dbReference type="EMBL" id="CBX31630.1"/>
    </source>
</evidence>
<evidence type="ECO:0000256" key="2">
    <source>
        <dbReference type="ARBA" id="ARBA00023012"/>
    </source>
</evidence>
<dbReference type="Pfam" id="PF00486">
    <property type="entry name" value="Trans_reg_C"/>
    <property type="match status" value="1"/>
</dbReference>
<dbReference type="PANTHER" id="PTHR48111:SF40">
    <property type="entry name" value="PHOSPHATE REGULON TRANSCRIPTIONAL REGULATORY PROTEIN PHOB"/>
    <property type="match status" value="1"/>
</dbReference>
<dbReference type="PANTHER" id="PTHR48111">
    <property type="entry name" value="REGULATOR OF RPOS"/>
    <property type="match status" value="1"/>
</dbReference>
<feature type="modified residue" description="4-aspartylphosphate" evidence="4">
    <location>
        <position position="68"/>
    </location>
</feature>
<name>E1YK26_9BACT</name>
<dbReference type="GO" id="GO:0032993">
    <property type="term" value="C:protein-DNA complex"/>
    <property type="evidence" value="ECO:0007669"/>
    <property type="project" value="TreeGrafter"/>
</dbReference>
<dbReference type="SUPFAM" id="SSF46894">
    <property type="entry name" value="C-terminal effector domain of the bipartite response regulators"/>
    <property type="match status" value="1"/>
</dbReference>
<dbReference type="InterPro" id="IPR001789">
    <property type="entry name" value="Sig_transdc_resp-reg_receiver"/>
</dbReference>
<dbReference type="GO" id="GO:0006355">
    <property type="term" value="P:regulation of DNA-templated transcription"/>
    <property type="evidence" value="ECO:0007669"/>
    <property type="project" value="InterPro"/>
</dbReference>
<keyword evidence="2" id="KW-0902">Two-component regulatory system</keyword>
<dbReference type="SUPFAM" id="SSF52172">
    <property type="entry name" value="CheY-like"/>
    <property type="match status" value="1"/>
</dbReference>
<evidence type="ECO:0000256" key="1">
    <source>
        <dbReference type="ARBA" id="ARBA00022553"/>
    </source>
</evidence>
<dbReference type="InterPro" id="IPR036388">
    <property type="entry name" value="WH-like_DNA-bd_sf"/>
</dbReference>
<dbReference type="PROSITE" id="PS51755">
    <property type="entry name" value="OMPR_PHOB"/>
    <property type="match status" value="1"/>
</dbReference>
<dbReference type="Pfam" id="PF00072">
    <property type="entry name" value="Response_reg"/>
    <property type="match status" value="1"/>
</dbReference>
<sequence>MSIYENFHIRLRTSMLSKLILVVEDEEDTLELVNLNLSLERYNVLHAKTGEKALSILKKSTPDLVVLDLTLPGINGLEMTSRLKSDPRTRAIPIVMLAGNMCEAEVVAGLEMGADEYITKPFSPRVLLAIIKEVLKRNLNSVKNEEAATIRVHDVVLFQRKHEVLVNGKHVDLTSTEFRLLNILAKKPGWVFTRSQILDLVKGEKNIVKSRAVDTLVVGLRKKLGEAGKYIETVRSVGYRFRD</sequence>
<accession>E1YK26</accession>
<protein>
    <submittedName>
        <fullName evidence="8">Phosphate regulon transcriptional regulatory protein phoB</fullName>
    </submittedName>
</protein>